<feature type="transmembrane region" description="Helical" evidence="7">
    <location>
        <begin position="120"/>
        <end position="144"/>
    </location>
</feature>
<feature type="transmembrane region" description="Helical" evidence="7">
    <location>
        <begin position="150"/>
        <end position="171"/>
    </location>
</feature>
<evidence type="ECO:0000313" key="11">
    <source>
        <dbReference type="Proteomes" id="UP001143391"/>
    </source>
</evidence>
<dbReference type="RefSeq" id="WP_275710205.1">
    <property type="nucleotide sequence ID" value="NZ_JANCMW010000019.1"/>
</dbReference>
<protein>
    <submittedName>
        <fullName evidence="10">Multidrug ABC transporter permease/ATP-binding protein</fullName>
    </submittedName>
</protein>
<dbReference type="PROSITE" id="PS00211">
    <property type="entry name" value="ABC_TRANSPORTER_1"/>
    <property type="match status" value="1"/>
</dbReference>
<evidence type="ECO:0000256" key="5">
    <source>
        <dbReference type="ARBA" id="ARBA00022989"/>
    </source>
</evidence>
<evidence type="ECO:0000313" key="10">
    <source>
        <dbReference type="EMBL" id="MDF0752666.1"/>
    </source>
</evidence>
<dbReference type="InterPro" id="IPR039421">
    <property type="entry name" value="Type_1_exporter"/>
</dbReference>
<gene>
    <name evidence="10" type="ORF">NLU14_20775</name>
</gene>
<evidence type="ECO:0000259" key="9">
    <source>
        <dbReference type="PROSITE" id="PS50929"/>
    </source>
</evidence>
<dbReference type="Proteomes" id="UP001143391">
    <property type="component" value="Unassembled WGS sequence"/>
</dbReference>
<keyword evidence="4" id="KW-0067">ATP-binding</keyword>
<accession>A0ABT5YGI9</accession>
<proteinExistence type="predicted"/>
<dbReference type="Gene3D" id="1.20.1560.10">
    <property type="entry name" value="ABC transporter type 1, transmembrane domain"/>
    <property type="match status" value="1"/>
</dbReference>
<dbReference type="SUPFAM" id="SSF90123">
    <property type="entry name" value="ABC transporter transmembrane region"/>
    <property type="match status" value="1"/>
</dbReference>
<evidence type="ECO:0000256" key="3">
    <source>
        <dbReference type="ARBA" id="ARBA00022741"/>
    </source>
</evidence>
<dbReference type="InterPro" id="IPR027417">
    <property type="entry name" value="P-loop_NTPase"/>
</dbReference>
<dbReference type="EMBL" id="JANCMW010000019">
    <property type="protein sequence ID" value="MDF0752666.1"/>
    <property type="molecule type" value="Genomic_DNA"/>
</dbReference>
<evidence type="ECO:0000256" key="6">
    <source>
        <dbReference type="ARBA" id="ARBA00023136"/>
    </source>
</evidence>
<dbReference type="InterPro" id="IPR017871">
    <property type="entry name" value="ABC_transporter-like_CS"/>
</dbReference>
<keyword evidence="2 7" id="KW-0812">Transmembrane</keyword>
<keyword evidence="6 7" id="KW-0472">Membrane</keyword>
<feature type="transmembrane region" description="Helical" evidence="7">
    <location>
        <begin position="51"/>
        <end position="75"/>
    </location>
</feature>
<dbReference type="InterPro" id="IPR011527">
    <property type="entry name" value="ABC1_TM_dom"/>
</dbReference>
<evidence type="ECO:0000259" key="8">
    <source>
        <dbReference type="PROSITE" id="PS50893"/>
    </source>
</evidence>
<sequence>MRLIRLVFSHNPGALTFALSLSILSALLSIGVVAFINERLVSASDGSAGLLWQFAGLLVVLLVIASYAQVALTALGHRFVYGLRRSLVKRVLDTGIERLEEIGGANILASLSSDIRNITLAFVNLPQLVYGLGLSVAAFTYLAFLSLPLFAMTLLWMAVTVAVGWGLVNALSRHLQQLRESEDRIYQDYEAAIEGRKELALNRDRARRYYEDEFDRSAETYRQHVTLADRYHSIASNWANIMVLGTIGLVFYLVNGLGWAAMPVASTYALTILFMRTPLVSAVASLPAMLSARVSLDKLDSLALAEYRPGFEDAARDPTGEWQELEMSGVQYRYPVQHGEPGFDVGPIDLTIRRGEIIFLVGGNGSGKSTLARLLSGLYLPHHGNLKMDGRALQPDDWSSYRRLFGSVFTDFFLFDQLIAEHGQDADPANVHYWLGRLRMEDKVRVAGSRLQDTRLSQGQRKRLALLLALLEKRDILLLDEWAADQDPVFRRLFYRDLLPQMKARGKTIFAITHDDRYFHQADRLLKMESGQLTELSVEQRQQSRHDAMQMIGETPVSETFSDQA</sequence>
<feature type="transmembrane region" description="Helical" evidence="7">
    <location>
        <begin position="238"/>
        <end position="262"/>
    </location>
</feature>
<dbReference type="Gene3D" id="3.40.50.300">
    <property type="entry name" value="P-loop containing nucleotide triphosphate hydrolases"/>
    <property type="match status" value="1"/>
</dbReference>
<dbReference type="SUPFAM" id="SSF52540">
    <property type="entry name" value="P-loop containing nucleoside triphosphate hydrolases"/>
    <property type="match status" value="1"/>
</dbReference>
<dbReference type="PROSITE" id="PS50929">
    <property type="entry name" value="ABC_TM1F"/>
    <property type="match status" value="1"/>
</dbReference>
<comment type="caution">
    <text evidence="10">The sequence shown here is derived from an EMBL/GenBank/DDBJ whole genome shotgun (WGS) entry which is preliminary data.</text>
</comment>
<dbReference type="InterPro" id="IPR036640">
    <property type="entry name" value="ABC1_TM_sf"/>
</dbReference>
<dbReference type="PANTHER" id="PTHR24221">
    <property type="entry name" value="ATP-BINDING CASSETTE SUB-FAMILY B"/>
    <property type="match status" value="1"/>
</dbReference>
<dbReference type="NCBIfam" id="TIGR01194">
    <property type="entry name" value="cyc_pep_trnsptr"/>
    <property type="match status" value="1"/>
</dbReference>
<evidence type="ECO:0000256" key="4">
    <source>
        <dbReference type="ARBA" id="ARBA00022840"/>
    </source>
</evidence>
<feature type="transmembrane region" description="Helical" evidence="7">
    <location>
        <begin position="12"/>
        <end position="36"/>
    </location>
</feature>
<dbReference type="PROSITE" id="PS50893">
    <property type="entry name" value="ABC_TRANSPORTER_2"/>
    <property type="match status" value="1"/>
</dbReference>
<name>A0ABT5YGI9_9GAMM</name>
<keyword evidence="11" id="KW-1185">Reference proteome</keyword>
<evidence type="ECO:0000256" key="1">
    <source>
        <dbReference type="ARBA" id="ARBA00004651"/>
    </source>
</evidence>
<organism evidence="10 11">
    <name type="scientific">Marinobacter iranensis</name>
    <dbReference type="NCBI Taxonomy" id="2962607"/>
    <lineage>
        <taxon>Bacteria</taxon>
        <taxon>Pseudomonadati</taxon>
        <taxon>Pseudomonadota</taxon>
        <taxon>Gammaproteobacteria</taxon>
        <taxon>Pseudomonadales</taxon>
        <taxon>Marinobacteraceae</taxon>
        <taxon>Marinobacter</taxon>
    </lineage>
</organism>
<dbReference type="Pfam" id="PF00005">
    <property type="entry name" value="ABC_tran"/>
    <property type="match status" value="1"/>
</dbReference>
<dbReference type="PANTHER" id="PTHR24221:SF654">
    <property type="entry name" value="ATP-BINDING CASSETTE SUB-FAMILY B MEMBER 6"/>
    <property type="match status" value="1"/>
</dbReference>
<dbReference type="InterPro" id="IPR003593">
    <property type="entry name" value="AAA+_ATPase"/>
</dbReference>
<reference evidence="10" key="1">
    <citation type="submission" date="2022-07" db="EMBL/GenBank/DDBJ databases">
        <title>Marinobacter iranensis a new bacterium isolate from a hipersaline lake in Iran.</title>
        <authorList>
            <person name="Mohammad A.M.A."/>
            <person name="Cristina S.-P."/>
            <person name="Antonio V."/>
        </authorList>
    </citation>
    <scope>NUCLEOTIDE SEQUENCE</scope>
    <source>
        <strain evidence="10">71-i</strain>
    </source>
</reference>
<keyword evidence="3" id="KW-0547">Nucleotide-binding</keyword>
<keyword evidence="5 7" id="KW-1133">Transmembrane helix</keyword>
<dbReference type="SMART" id="SM00382">
    <property type="entry name" value="AAA"/>
    <property type="match status" value="1"/>
</dbReference>
<feature type="domain" description="ABC transmembrane type-1" evidence="9">
    <location>
        <begin position="13"/>
        <end position="291"/>
    </location>
</feature>
<dbReference type="NCBIfam" id="NF007813">
    <property type="entry name" value="PRK10522.1"/>
    <property type="match status" value="1"/>
</dbReference>
<feature type="domain" description="ABC transporter" evidence="8">
    <location>
        <begin position="325"/>
        <end position="555"/>
    </location>
</feature>
<comment type="subcellular location">
    <subcellularLocation>
        <location evidence="1">Cell membrane</location>
        <topology evidence="1">Multi-pass membrane protein</topology>
    </subcellularLocation>
</comment>
<dbReference type="InterPro" id="IPR005898">
    <property type="entry name" value="Cyc_pep_transpt_SyrD/YojI"/>
</dbReference>
<dbReference type="InterPro" id="IPR003439">
    <property type="entry name" value="ABC_transporter-like_ATP-bd"/>
</dbReference>
<evidence type="ECO:0000256" key="7">
    <source>
        <dbReference type="SAM" id="Phobius"/>
    </source>
</evidence>
<evidence type="ECO:0000256" key="2">
    <source>
        <dbReference type="ARBA" id="ARBA00022692"/>
    </source>
</evidence>